<feature type="region of interest" description="Disordered" evidence="6">
    <location>
        <begin position="25"/>
        <end position="45"/>
    </location>
</feature>
<keyword evidence="2" id="KW-0677">Repeat</keyword>
<feature type="domain" description="C2H2-type" evidence="7">
    <location>
        <begin position="1273"/>
        <end position="1296"/>
    </location>
</feature>
<feature type="domain" description="C2H2-type" evidence="7">
    <location>
        <begin position="465"/>
        <end position="492"/>
    </location>
</feature>
<evidence type="ECO:0000256" key="5">
    <source>
        <dbReference type="PROSITE-ProRule" id="PRU00042"/>
    </source>
</evidence>
<feature type="region of interest" description="Disordered" evidence="6">
    <location>
        <begin position="642"/>
        <end position="663"/>
    </location>
</feature>
<feature type="compositionally biased region" description="Basic and acidic residues" evidence="6">
    <location>
        <begin position="642"/>
        <end position="653"/>
    </location>
</feature>
<dbReference type="SUPFAM" id="SSF57667">
    <property type="entry name" value="beta-beta-alpha zinc fingers"/>
    <property type="match status" value="9"/>
</dbReference>
<evidence type="ECO:0000256" key="1">
    <source>
        <dbReference type="ARBA" id="ARBA00022723"/>
    </source>
</evidence>
<evidence type="ECO:0000313" key="9">
    <source>
        <dbReference type="Proteomes" id="UP001642540"/>
    </source>
</evidence>
<keyword evidence="1" id="KW-0479">Metal-binding</keyword>
<gene>
    <name evidence="8" type="ORF">ODALV1_LOCUS22209</name>
</gene>
<feature type="domain" description="C2H2-type" evidence="7">
    <location>
        <begin position="1305"/>
        <end position="1335"/>
    </location>
</feature>
<feature type="domain" description="C2H2-type" evidence="7">
    <location>
        <begin position="939"/>
        <end position="962"/>
    </location>
</feature>
<feature type="compositionally biased region" description="Acidic residues" evidence="6">
    <location>
        <begin position="190"/>
        <end position="201"/>
    </location>
</feature>
<dbReference type="PROSITE" id="PS00028">
    <property type="entry name" value="ZINC_FINGER_C2H2_1"/>
    <property type="match status" value="19"/>
</dbReference>
<dbReference type="Gene3D" id="3.30.160.60">
    <property type="entry name" value="Classic Zinc Finger"/>
    <property type="match status" value="12"/>
</dbReference>
<reference evidence="8 9" key="1">
    <citation type="submission" date="2024-08" db="EMBL/GenBank/DDBJ databases">
        <authorList>
            <person name="Cucini C."/>
            <person name="Frati F."/>
        </authorList>
    </citation>
    <scope>NUCLEOTIDE SEQUENCE [LARGE SCALE GENOMIC DNA]</scope>
</reference>
<feature type="domain" description="C2H2-type" evidence="7">
    <location>
        <begin position="970"/>
        <end position="998"/>
    </location>
</feature>
<evidence type="ECO:0000313" key="8">
    <source>
        <dbReference type="EMBL" id="CAL8128383.1"/>
    </source>
</evidence>
<feature type="domain" description="C2H2-type" evidence="7">
    <location>
        <begin position="830"/>
        <end position="858"/>
    </location>
</feature>
<feature type="region of interest" description="Disordered" evidence="6">
    <location>
        <begin position="1058"/>
        <end position="1078"/>
    </location>
</feature>
<feature type="region of interest" description="Disordered" evidence="6">
    <location>
        <begin position="257"/>
        <end position="322"/>
    </location>
</feature>
<protein>
    <recommendedName>
        <fullName evidence="7">C2H2-type domain-containing protein</fullName>
    </recommendedName>
</protein>
<evidence type="ECO:0000256" key="4">
    <source>
        <dbReference type="ARBA" id="ARBA00022833"/>
    </source>
</evidence>
<feature type="domain" description="C2H2-type" evidence="7">
    <location>
        <begin position="1085"/>
        <end position="1113"/>
    </location>
</feature>
<feature type="domain" description="C2H2-type" evidence="7">
    <location>
        <begin position="1028"/>
        <end position="1059"/>
    </location>
</feature>
<evidence type="ECO:0000259" key="7">
    <source>
        <dbReference type="PROSITE" id="PS50157"/>
    </source>
</evidence>
<evidence type="ECO:0000256" key="2">
    <source>
        <dbReference type="ARBA" id="ARBA00022737"/>
    </source>
</evidence>
<keyword evidence="3 5" id="KW-0863">Zinc-finger</keyword>
<feature type="domain" description="C2H2-type" evidence="7">
    <location>
        <begin position="1000"/>
        <end position="1027"/>
    </location>
</feature>
<organism evidence="8 9">
    <name type="scientific">Orchesella dallaii</name>
    <dbReference type="NCBI Taxonomy" id="48710"/>
    <lineage>
        <taxon>Eukaryota</taxon>
        <taxon>Metazoa</taxon>
        <taxon>Ecdysozoa</taxon>
        <taxon>Arthropoda</taxon>
        <taxon>Hexapoda</taxon>
        <taxon>Collembola</taxon>
        <taxon>Entomobryomorpha</taxon>
        <taxon>Entomobryoidea</taxon>
        <taxon>Orchesellidae</taxon>
        <taxon>Orchesellinae</taxon>
        <taxon>Orchesella</taxon>
    </lineage>
</organism>
<dbReference type="EMBL" id="CAXLJM020000075">
    <property type="protein sequence ID" value="CAL8128383.1"/>
    <property type="molecule type" value="Genomic_DNA"/>
</dbReference>
<keyword evidence="4" id="KW-0862">Zinc</keyword>
<dbReference type="SMART" id="SM00355">
    <property type="entry name" value="ZnF_C2H2"/>
    <property type="match status" value="26"/>
</dbReference>
<name>A0ABP1RHH8_9HEXA</name>
<dbReference type="InterPro" id="IPR036236">
    <property type="entry name" value="Znf_C2H2_sf"/>
</dbReference>
<feature type="region of interest" description="Disordered" evidence="6">
    <location>
        <begin position="190"/>
        <end position="216"/>
    </location>
</feature>
<feature type="domain" description="C2H2-type" evidence="7">
    <location>
        <begin position="1212"/>
        <end position="1238"/>
    </location>
</feature>
<feature type="domain" description="C2H2-type" evidence="7">
    <location>
        <begin position="1245"/>
        <end position="1272"/>
    </location>
</feature>
<feature type="domain" description="C2H2-type" evidence="7">
    <location>
        <begin position="674"/>
        <end position="701"/>
    </location>
</feature>
<proteinExistence type="predicted"/>
<feature type="domain" description="C2H2-type" evidence="7">
    <location>
        <begin position="495"/>
        <end position="522"/>
    </location>
</feature>
<keyword evidence="9" id="KW-1185">Reference proteome</keyword>
<dbReference type="PANTHER" id="PTHR24379:SF121">
    <property type="entry name" value="C2H2-TYPE DOMAIN-CONTAINING PROTEIN"/>
    <property type="match status" value="1"/>
</dbReference>
<comment type="caution">
    <text evidence="8">The sequence shown here is derived from an EMBL/GenBank/DDBJ whole genome shotgun (WGS) entry which is preliminary data.</text>
</comment>
<dbReference type="InterPro" id="IPR013087">
    <property type="entry name" value="Znf_C2H2_type"/>
</dbReference>
<evidence type="ECO:0000256" key="3">
    <source>
        <dbReference type="ARBA" id="ARBA00022771"/>
    </source>
</evidence>
<dbReference type="PROSITE" id="PS50157">
    <property type="entry name" value="ZINC_FINGER_C2H2_2"/>
    <property type="match status" value="18"/>
</dbReference>
<dbReference type="Pfam" id="PF00096">
    <property type="entry name" value="zf-C2H2"/>
    <property type="match status" value="5"/>
</dbReference>
<accession>A0ABP1RHH8</accession>
<feature type="domain" description="C2H2-type" evidence="7">
    <location>
        <begin position="1115"/>
        <end position="1143"/>
    </location>
</feature>
<feature type="region of interest" description="Disordered" evidence="6">
    <location>
        <begin position="221"/>
        <end position="240"/>
    </location>
</feature>
<feature type="compositionally biased region" description="Basic and acidic residues" evidence="6">
    <location>
        <begin position="310"/>
        <end position="322"/>
    </location>
</feature>
<feature type="compositionally biased region" description="Acidic residues" evidence="6">
    <location>
        <begin position="266"/>
        <end position="276"/>
    </location>
</feature>
<feature type="domain" description="C2H2-type" evidence="7">
    <location>
        <begin position="401"/>
        <end position="428"/>
    </location>
</feature>
<feature type="compositionally biased region" description="Acidic residues" evidence="6">
    <location>
        <begin position="289"/>
        <end position="299"/>
    </location>
</feature>
<dbReference type="Proteomes" id="UP001642540">
    <property type="component" value="Unassembled WGS sequence"/>
</dbReference>
<feature type="domain" description="C2H2-type" evidence="7">
    <location>
        <begin position="738"/>
        <end position="767"/>
    </location>
</feature>
<evidence type="ECO:0000256" key="6">
    <source>
        <dbReference type="SAM" id="MobiDB-lite"/>
    </source>
</evidence>
<feature type="domain" description="C2H2-type" evidence="7">
    <location>
        <begin position="767"/>
        <end position="794"/>
    </location>
</feature>
<sequence length="1346" mass="153289">MGSENGRKLCFVCCKRVYPHDQPLRGEVAGDGGGGSESSSSFSSSSSSTIYLKFVEFAKSYLQLETSEMDSDQDDSTKVEVFCESCSAQVIQIFGLYEQLCKAEHRLSSKVLELGTLLKESLGHAGTIGVGKSGIKQLIIAKCLEKGDKMLETGCVKRGNLTYPDKGFFADDEDEHDYVQIDVDVKIEEGDSANEEEEEVEGSAKEKAVIDSADEEEVEVVGEELSMKQTDDPLSSFASPKTTSDFIYVAMSDEDSNSIYVPDSQSECDDSDDDDDSKSNRSSVPDSQGECDDSDDDDDSKSKRSFVPDLHTKCNDTDDNISHRENTKRKRIVLSDVVKLMCNKVIQENELLESQAPETIQAQTHDQDQLNFSAAISKLSAADVKDNTKDKVPDNISYENFACDHCPSHFNAAQDLYTHLVWHENQSTGQGTSCPFCYKKFVLPQTQKLHMQIHHPSITAIDKPFTCDGKRCAVSFKTLAELNKHISKHSEDILLECSICQWGFIDSHHLKLHEILHTEPKNGEYHCTACKCRFQRVKELQIHFNFKHGLSVGLQLINTEVHVEKPKIVQKHKCRHCEEDIPIEEDLTLHSQKCGMNPKNVIHVKNKSGNIVKRVNCHKCNILIGKNTIRNHLIVHLVKEKMEREREMEKHSSSESSCDEEGEKEPEIISTSNYTCNQCQREFPQAQGLHIHLLWHDKQSGKQGTPCCFCFRTIVLAQTKQVHMQVLHPSIFNTEKPFACDEKGCEASFKTLPKLNEHVATHSKPISNCSFCHWAFLNPNHLKLHEVVHTKRNKKGEYECQNCKCKYPTVKDLQNHFDFKHGSRLATEVYKCRKCPRHFRTKSFLNSHIKIKHQNKRTEKKHQCLHCKVAFRLEQTLATHLKTCTKNPDNFIRAKTKSGRNTKKFRCAQCGIYVFRNSMRSHLLTHMDETEKEKAKITFTCDICGNSYGSYHILNKHVDRVHKNIPRKKYNCEFCGITYKTRLSMNRHIDIFHKGIDPKVACNLCGKVLSNSSVLYVHMQSHKEVKKYGCHLCEVKYRNKKSLKYHLVKFHGKHVGEEFTPGEGPSLPQQNDGEKMEQQSEETPWKCDACGIFCSSETLLKRHMDILHRKPKPRVVCQFCGKSYSGHWVLKEHIDVVHKGMDLSVVCDVCGRVLSSPTQLKKHMKVHGERKIYACHLCDVTVLSNKYLKKHLVNMHAKAVGEEFTPGEGLKFGCMFSSCGEKFGTDVELHQHVERNHAPVVDSKFMCTLCGKVFSNQARLTRHNLVHSKEKRLECHVCKKRFAYNSSLKDHLKVVHGLGEGQQYFRCEQPNCEAKFKLIKYLNKHVRDAHGVRKDIGNIKTETVIG</sequence>
<feature type="domain" description="C2H2-type" evidence="7">
    <location>
        <begin position="1145"/>
        <end position="1172"/>
    </location>
</feature>
<dbReference type="PANTHER" id="PTHR24379">
    <property type="entry name" value="KRAB AND ZINC FINGER DOMAIN-CONTAINING"/>
    <property type="match status" value="1"/>
</dbReference>